<reference evidence="3 4" key="1">
    <citation type="submission" date="2017-08" db="EMBL/GenBank/DDBJ databases">
        <title>Substantial Increase in Enzyme Production by Combined Drug-Resistance Mutations in Paenibacillus agaridevorans.</title>
        <authorList>
            <person name="Tanaka Y."/>
            <person name="Funane K."/>
            <person name="Hosaka T."/>
            <person name="Shiwa Y."/>
            <person name="Fujita N."/>
            <person name="Miyazaki T."/>
            <person name="Yoshikawa H."/>
            <person name="Murakami K."/>
            <person name="Kasahara K."/>
            <person name="Inaoka T."/>
            <person name="Hiraga Y."/>
            <person name="Ochi K."/>
        </authorList>
    </citation>
    <scope>NUCLEOTIDE SEQUENCE [LARGE SCALE GENOMIC DNA]</scope>
    <source>
        <strain evidence="3 4">T-3040</strain>
    </source>
</reference>
<dbReference type="Proteomes" id="UP000245202">
    <property type="component" value="Unassembled WGS sequence"/>
</dbReference>
<feature type="domain" description="4-oxalocrotonate tautomerase-like" evidence="2">
    <location>
        <begin position="21"/>
        <end position="68"/>
    </location>
</feature>
<evidence type="ECO:0000256" key="1">
    <source>
        <dbReference type="ARBA" id="ARBA00023235"/>
    </source>
</evidence>
<evidence type="ECO:0000313" key="4">
    <source>
        <dbReference type="Proteomes" id="UP000245202"/>
    </source>
</evidence>
<dbReference type="EMBL" id="BDQX01000036">
    <property type="protein sequence ID" value="GBG06083.1"/>
    <property type="molecule type" value="Genomic_DNA"/>
</dbReference>
<dbReference type="Pfam" id="PF01361">
    <property type="entry name" value="Tautomerase"/>
    <property type="match status" value="1"/>
</dbReference>
<name>A0A2R5EQP6_9BACL</name>
<keyword evidence="4" id="KW-1185">Reference proteome</keyword>
<keyword evidence="1" id="KW-0413">Isomerase</keyword>
<gene>
    <name evidence="3" type="ORF">PAT3040_00584</name>
</gene>
<dbReference type="GO" id="GO:0016853">
    <property type="term" value="F:isomerase activity"/>
    <property type="evidence" value="ECO:0007669"/>
    <property type="project" value="UniProtKB-KW"/>
</dbReference>
<accession>A0A2R5EQP6</accession>
<dbReference type="SUPFAM" id="SSF55331">
    <property type="entry name" value="Tautomerase/MIF"/>
    <property type="match status" value="1"/>
</dbReference>
<protein>
    <submittedName>
        <fullName evidence="3">Putative 4-oxalocrotonate tautomerase</fullName>
    </submittedName>
</protein>
<dbReference type="InterPro" id="IPR014347">
    <property type="entry name" value="Tautomerase/MIF_sf"/>
</dbReference>
<comment type="caution">
    <text evidence="3">The sequence shown here is derived from an EMBL/GenBank/DDBJ whole genome shotgun (WGS) entry which is preliminary data.</text>
</comment>
<organism evidence="3 4">
    <name type="scientific">Paenibacillus agaridevorans</name>
    <dbReference type="NCBI Taxonomy" id="171404"/>
    <lineage>
        <taxon>Bacteria</taxon>
        <taxon>Bacillati</taxon>
        <taxon>Bacillota</taxon>
        <taxon>Bacilli</taxon>
        <taxon>Bacillales</taxon>
        <taxon>Paenibacillaceae</taxon>
        <taxon>Paenibacillus</taxon>
    </lineage>
</organism>
<sequence length="79" mass="9275">MPVNQQISLQLYYRNGGLSLPHISIRMYEGRTDDQKEEIVQVFTKELSRIIEREPAFITIEFNEIPIDDNAPANLRNKR</sequence>
<evidence type="ECO:0000259" key="2">
    <source>
        <dbReference type="Pfam" id="PF01361"/>
    </source>
</evidence>
<dbReference type="InterPro" id="IPR004370">
    <property type="entry name" value="4-OT-like_dom"/>
</dbReference>
<proteinExistence type="predicted"/>
<evidence type="ECO:0000313" key="3">
    <source>
        <dbReference type="EMBL" id="GBG06083.1"/>
    </source>
</evidence>
<dbReference type="Gene3D" id="3.30.429.10">
    <property type="entry name" value="Macrophage Migration Inhibitory Factor"/>
    <property type="match status" value="1"/>
</dbReference>
<dbReference type="AlphaFoldDB" id="A0A2R5EQP6"/>